<dbReference type="Gene3D" id="2.40.10.10">
    <property type="entry name" value="Trypsin-like serine proteases"/>
    <property type="match status" value="1"/>
</dbReference>
<evidence type="ECO:0000256" key="4">
    <source>
        <dbReference type="SAM" id="MobiDB-lite"/>
    </source>
</evidence>
<dbReference type="GO" id="GO:0004252">
    <property type="term" value="F:serine-type endopeptidase activity"/>
    <property type="evidence" value="ECO:0007669"/>
    <property type="project" value="InterPro"/>
</dbReference>
<reference evidence="7" key="1">
    <citation type="journal article" date="2013" name="Nature">
        <title>Pan genome of the phytoplankton Emiliania underpins its global distribution.</title>
        <authorList>
            <person name="Read B.A."/>
            <person name="Kegel J."/>
            <person name="Klute M.J."/>
            <person name="Kuo A."/>
            <person name="Lefebvre S.C."/>
            <person name="Maumus F."/>
            <person name="Mayer C."/>
            <person name="Miller J."/>
            <person name="Monier A."/>
            <person name="Salamov A."/>
            <person name="Young J."/>
            <person name="Aguilar M."/>
            <person name="Claverie J.M."/>
            <person name="Frickenhaus S."/>
            <person name="Gonzalez K."/>
            <person name="Herman E.K."/>
            <person name="Lin Y.C."/>
            <person name="Napier J."/>
            <person name="Ogata H."/>
            <person name="Sarno A.F."/>
            <person name="Shmutz J."/>
            <person name="Schroeder D."/>
            <person name="de Vargas C."/>
            <person name="Verret F."/>
            <person name="von Dassow P."/>
            <person name="Valentin K."/>
            <person name="Van de Peer Y."/>
            <person name="Wheeler G."/>
            <person name="Dacks J.B."/>
            <person name="Delwiche C.F."/>
            <person name="Dyhrman S.T."/>
            <person name="Glockner G."/>
            <person name="John U."/>
            <person name="Richards T."/>
            <person name="Worden A.Z."/>
            <person name="Zhang X."/>
            <person name="Grigoriev I.V."/>
            <person name="Allen A.E."/>
            <person name="Bidle K."/>
            <person name="Borodovsky M."/>
            <person name="Bowler C."/>
            <person name="Brownlee C."/>
            <person name="Cock J.M."/>
            <person name="Elias M."/>
            <person name="Gladyshev V.N."/>
            <person name="Groth M."/>
            <person name="Guda C."/>
            <person name="Hadaegh A."/>
            <person name="Iglesias-Rodriguez M.D."/>
            <person name="Jenkins J."/>
            <person name="Jones B.M."/>
            <person name="Lawson T."/>
            <person name="Leese F."/>
            <person name="Lindquist E."/>
            <person name="Lobanov A."/>
            <person name="Lomsadze A."/>
            <person name="Malik S.B."/>
            <person name="Marsh M.E."/>
            <person name="Mackinder L."/>
            <person name="Mock T."/>
            <person name="Mueller-Roeber B."/>
            <person name="Pagarete A."/>
            <person name="Parker M."/>
            <person name="Probert I."/>
            <person name="Quesneville H."/>
            <person name="Raines C."/>
            <person name="Rensing S.A."/>
            <person name="Riano-Pachon D.M."/>
            <person name="Richier S."/>
            <person name="Rokitta S."/>
            <person name="Shiraiwa Y."/>
            <person name="Soanes D.M."/>
            <person name="van der Giezen M."/>
            <person name="Wahlund T.M."/>
            <person name="Williams B."/>
            <person name="Wilson W."/>
            <person name="Wolfe G."/>
            <person name="Wurch L.L."/>
        </authorList>
    </citation>
    <scope>NUCLEOTIDE SEQUENCE</scope>
</reference>
<dbReference type="FunFam" id="2.40.10.10:FF:000002">
    <property type="entry name" value="Transmembrane protease serine"/>
    <property type="match status" value="1"/>
</dbReference>
<dbReference type="InterPro" id="IPR018114">
    <property type="entry name" value="TRYPSIN_HIS"/>
</dbReference>
<dbReference type="InterPro" id="IPR009003">
    <property type="entry name" value="Peptidase_S1_PA"/>
</dbReference>
<feature type="domain" description="Peptidase S1" evidence="5">
    <location>
        <begin position="37"/>
        <end position="264"/>
    </location>
</feature>
<dbReference type="InterPro" id="IPR001314">
    <property type="entry name" value="Peptidase_S1A"/>
</dbReference>
<dbReference type="EnsemblProtists" id="EOD41610">
    <property type="protein sequence ID" value="EOD41610"/>
    <property type="gene ID" value="EMIHUDRAFT_193990"/>
</dbReference>
<evidence type="ECO:0000256" key="1">
    <source>
        <dbReference type="ARBA" id="ARBA00007664"/>
    </source>
</evidence>
<dbReference type="STRING" id="2903.R1FR63"/>
<dbReference type="PaxDb" id="2903-EOD41610"/>
<dbReference type="SUPFAM" id="SSF50494">
    <property type="entry name" value="Trypsin-like serine proteases"/>
    <property type="match status" value="1"/>
</dbReference>
<sequence length="388" mass="40813">MLLSTLLATVFGSPGPIPSIGEDAHVARKLQGVGTRIVGGVPTGVQEFEWLVNLRDTRFGQEGFCGGTLMSANWVLTAAHCVSDYNKANKRKKLRTNGNSHPNNKHPIQQLSVEAVHMHQSYNDDTLKNDIALLKLSSPAMDYWEAVDSLGMPAADIGGETLTVAGWGTLSSGGNTPSVAQKVEVEGSSCSAYGNWIKDGMICAAENGKDSCQGDSGGPLVYKNGADDFTLVGVVSWGEGCAGSKPGVYTDVDYFRSWICETMEENTGSGDDPLHQSCGDSTPSPSPSPSPPPTQIQLPPVAEFEGVFLSSTDQKWYAVAAGSKSSGFTTASSALLWLPSLCADSHDRCPMKLNTAAKRAKNCPKANGWNSQKCAATCGPELGGCSPG</sequence>
<evidence type="ECO:0000313" key="6">
    <source>
        <dbReference type="EnsemblProtists" id="EOD41610"/>
    </source>
</evidence>
<dbReference type="PANTHER" id="PTHR24276:SF98">
    <property type="entry name" value="FI18310P1-RELATED"/>
    <property type="match status" value="1"/>
</dbReference>
<dbReference type="HOGENOM" id="CLU_712559_0_0_1"/>
<dbReference type="SMART" id="SM00020">
    <property type="entry name" value="Tryp_SPc"/>
    <property type="match status" value="1"/>
</dbReference>
<protein>
    <recommendedName>
        <fullName evidence="5">Peptidase S1 domain-containing protein</fullName>
    </recommendedName>
</protein>
<keyword evidence="3" id="KW-0720">Serine protease</keyword>
<organism evidence="6 7">
    <name type="scientific">Emiliania huxleyi (strain CCMP1516)</name>
    <dbReference type="NCBI Taxonomy" id="280463"/>
    <lineage>
        <taxon>Eukaryota</taxon>
        <taxon>Haptista</taxon>
        <taxon>Haptophyta</taxon>
        <taxon>Prymnesiophyceae</taxon>
        <taxon>Isochrysidales</taxon>
        <taxon>Noelaerhabdaceae</taxon>
        <taxon>Emiliania</taxon>
    </lineage>
</organism>
<keyword evidence="3" id="KW-0378">Hydrolase</keyword>
<dbReference type="OMA" id="RFQTWIN"/>
<evidence type="ECO:0000259" key="5">
    <source>
        <dbReference type="PROSITE" id="PS50240"/>
    </source>
</evidence>
<dbReference type="PROSITE" id="PS50240">
    <property type="entry name" value="TRYPSIN_DOM"/>
    <property type="match status" value="1"/>
</dbReference>
<dbReference type="RefSeq" id="XP_005794039.1">
    <property type="nucleotide sequence ID" value="XM_005793982.1"/>
</dbReference>
<dbReference type="PROSITE" id="PS00135">
    <property type="entry name" value="TRYPSIN_SER"/>
    <property type="match status" value="1"/>
</dbReference>
<keyword evidence="2" id="KW-1015">Disulfide bond</keyword>
<reference evidence="6" key="2">
    <citation type="submission" date="2024-10" db="UniProtKB">
        <authorList>
            <consortium name="EnsemblProtists"/>
        </authorList>
    </citation>
    <scope>IDENTIFICATION</scope>
</reference>
<dbReference type="InterPro" id="IPR050430">
    <property type="entry name" value="Peptidase_S1"/>
</dbReference>
<keyword evidence="3" id="KW-0645">Protease</keyword>
<proteinExistence type="inferred from homology"/>
<evidence type="ECO:0000313" key="7">
    <source>
        <dbReference type="Proteomes" id="UP000013827"/>
    </source>
</evidence>
<dbReference type="PRINTS" id="PR00722">
    <property type="entry name" value="CHYMOTRYPSIN"/>
</dbReference>
<keyword evidence="7" id="KW-1185">Reference proteome</keyword>
<dbReference type="Pfam" id="PF00089">
    <property type="entry name" value="Trypsin"/>
    <property type="match status" value="1"/>
</dbReference>
<evidence type="ECO:0000256" key="2">
    <source>
        <dbReference type="ARBA" id="ARBA00023157"/>
    </source>
</evidence>
<dbReference type="InterPro" id="IPR043504">
    <property type="entry name" value="Peptidase_S1_PA_chymotrypsin"/>
</dbReference>
<dbReference type="InterPro" id="IPR033116">
    <property type="entry name" value="TRYPSIN_SER"/>
</dbReference>
<dbReference type="PANTHER" id="PTHR24276">
    <property type="entry name" value="POLYSERASE-RELATED"/>
    <property type="match status" value="1"/>
</dbReference>
<feature type="region of interest" description="Disordered" evidence="4">
    <location>
        <begin position="266"/>
        <end position="296"/>
    </location>
</feature>
<accession>A0A0D3L0S5</accession>
<dbReference type="InterPro" id="IPR001254">
    <property type="entry name" value="Trypsin_dom"/>
</dbReference>
<dbReference type="PROSITE" id="PS00134">
    <property type="entry name" value="TRYPSIN_HIS"/>
    <property type="match status" value="1"/>
</dbReference>
<dbReference type="FunFam" id="2.40.10.10:FF:000068">
    <property type="entry name" value="transmembrane protease serine 2"/>
    <property type="match status" value="1"/>
</dbReference>
<comment type="similarity">
    <text evidence="1">Belongs to the peptidase S1 family.</text>
</comment>
<dbReference type="AlphaFoldDB" id="A0A0D3L0S5"/>
<dbReference type="GeneID" id="17286880"/>
<dbReference type="KEGG" id="ehx:EMIHUDRAFT_193990"/>
<feature type="compositionally biased region" description="Pro residues" evidence="4">
    <location>
        <begin position="284"/>
        <end position="294"/>
    </location>
</feature>
<dbReference type="Proteomes" id="UP000013827">
    <property type="component" value="Unassembled WGS sequence"/>
</dbReference>
<name>A0A0D3L0S5_EMIH1</name>
<evidence type="ECO:0000256" key="3">
    <source>
        <dbReference type="RuleBase" id="RU363034"/>
    </source>
</evidence>
<dbReference type="eggNOG" id="KOG3627">
    <property type="taxonomic scope" value="Eukaryota"/>
</dbReference>
<dbReference type="CDD" id="cd00190">
    <property type="entry name" value="Tryp_SPc"/>
    <property type="match status" value="1"/>
</dbReference>
<dbReference type="GO" id="GO:0006508">
    <property type="term" value="P:proteolysis"/>
    <property type="evidence" value="ECO:0007669"/>
    <property type="project" value="UniProtKB-KW"/>
</dbReference>